<reference evidence="1 2" key="1">
    <citation type="submission" date="2015-01" db="EMBL/GenBank/DDBJ databases">
        <title>Evolution of Trichinella species and genotypes.</title>
        <authorList>
            <person name="Korhonen P.K."/>
            <person name="Edoardo P."/>
            <person name="Giuseppe L.R."/>
            <person name="Gasser R.B."/>
        </authorList>
    </citation>
    <scope>NUCLEOTIDE SEQUENCE [LARGE SCALE GENOMIC DNA]</scope>
    <source>
        <strain evidence="1">ISS3</strain>
    </source>
</reference>
<accession>A0A0V0YQ05</accession>
<dbReference type="EMBL" id="JYDH01006495">
    <property type="protein sequence ID" value="KRY02187.1"/>
    <property type="molecule type" value="Genomic_DNA"/>
</dbReference>
<sequence length="36" mass="4310">MQTLDAVYSTSSAIYNKKTKFLKKAYFRKSHKQQRL</sequence>
<protein>
    <submittedName>
        <fullName evidence="1">Uncharacterized protein</fullName>
    </submittedName>
</protein>
<gene>
    <name evidence="1" type="ORF">T01_15246</name>
</gene>
<proteinExistence type="predicted"/>
<name>A0A0V0YQ05_TRISP</name>
<keyword evidence="2" id="KW-1185">Reference proteome</keyword>
<evidence type="ECO:0000313" key="1">
    <source>
        <dbReference type="EMBL" id="KRY02187.1"/>
    </source>
</evidence>
<dbReference type="OrthoDB" id="10368840at2759"/>
<organism evidence="1 2">
    <name type="scientific">Trichinella spiralis</name>
    <name type="common">Trichina worm</name>
    <dbReference type="NCBI Taxonomy" id="6334"/>
    <lineage>
        <taxon>Eukaryota</taxon>
        <taxon>Metazoa</taxon>
        <taxon>Ecdysozoa</taxon>
        <taxon>Nematoda</taxon>
        <taxon>Enoplea</taxon>
        <taxon>Dorylaimia</taxon>
        <taxon>Trichinellida</taxon>
        <taxon>Trichinellidae</taxon>
        <taxon>Trichinella</taxon>
    </lineage>
</organism>
<comment type="caution">
    <text evidence="1">The sequence shown here is derived from an EMBL/GenBank/DDBJ whole genome shotgun (WGS) entry which is preliminary data.</text>
</comment>
<dbReference type="Proteomes" id="UP000054776">
    <property type="component" value="Unassembled WGS sequence"/>
</dbReference>
<dbReference type="InParanoid" id="A0A0V0YQ05"/>
<evidence type="ECO:0000313" key="2">
    <source>
        <dbReference type="Proteomes" id="UP000054776"/>
    </source>
</evidence>
<dbReference type="AlphaFoldDB" id="A0A0V0YQ05"/>